<feature type="domain" description="HTH La-type RNA-binding" evidence="4">
    <location>
        <begin position="103"/>
        <end position="199"/>
    </location>
</feature>
<evidence type="ECO:0000256" key="1">
    <source>
        <dbReference type="ARBA" id="ARBA00022884"/>
    </source>
</evidence>
<dbReference type="SUPFAM" id="SSF46785">
    <property type="entry name" value="Winged helix' DNA-binding domain"/>
    <property type="match status" value="2"/>
</dbReference>
<dbReference type="InterPro" id="IPR036691">
    <property type="entry name" value="Endo/exonu/phosph_ase_sf"/>
</dbReference>
<sequence>MEPSQSAALTRIHSILQHSVLMRSSDIDRVVSQCELLLCDESFCASSPVRSCWMAEGWLPIASFLNYSPLGQIVWPFGGVGVVADCISTRGSHVVELSGDRACIRRKPLRVQLRNQIEYIFSDENYHKDVHLQLLQERDGFTPLQLVVSTYQAVQMLLKHESASRGIELVCEALLSSSELVVRTDAVQQPGEPAPHVPAVRRMTLPEKIKSQVEWYLDADRMAADQFLVEQASDHDGWVLISHLLSFPRMRKLCHPQLSAVAHVLSSSPKLEVSEDKTLVRPLLRPPSSPGEFYGPRLTLTPAPSSPAHSSVKDHARGDQILTTAERLMGDAHILFDRALHAALAEHSPADALRPGGTGARILLHALLSHPAMKPLRGDLVRALERTGSKILALSEDRKFIERLLPTPEIRRFAPLPLSSDAAATAAAPPPRPPSACDFSVMTYNLLADMLCTIEQFSTVAVEHLDWSNRKALIEAEVKYHMPDILCVQELQGNAAGAGVDDHHAALLAALSSERYASRYLRKVKRNGATWPHAQIGNALFWRTDSFAYVEHVDILIAPLLHAACEDETSAAHFGRGAQVGLAVVLRHLRTNQPLVALTTHLSCNFQEPWTQIAQVHTVLSSAAALAAKYGPRTPVVFGCDLNSIPGSGVYHLVSTGRVAAGHPDLRIIAEQVEMPSHMHEHGTSGGVSQPLAMRSAYATLLGQEPLFTNFTAKFVGTLDYIFYEPNTLQPVEILMLPTEDTVRLEGSLPSSRFPSDHLPLMARFKFTSSPQVNIPVGEAVSGLPSGSESPKRQREALRDGRGRGHRTRPRARHEK</sequence>
<dbReference type="PROSITE" id="PS50961">
    <property type="entry name" value="HTH_LA"/>
    <property type="match status" value="2"/>
</dbReference>
<reference evidence="5 6" key="1">
    <citation type="journal article" date="2024" name="Science">
        <title>Giant polyketide synthase enzymes in the biosynthesis of giant marine polyether toxins.</title>
        <authorList>
            <person name="Fallon T.R."/>
            <person name="Shende V.V."/>
            <person name="Wierzbicki I.H."/>
            <person name="Pendleton A.L."/>
            <person name="Watervoot N.F."/>
            <person name="Auber R.P."/>
            <person name="Gonzalez D.J."/>
            <person name="Wisecaver J.H."/>
            <person name="Moore B.S."/>
        </authorList>
    </citation>
    <scope>NUCLEOTIDE SEQUENCE [LARGE SCALE GENOMIC DNA]</scope>
    <source>
        <strain evidence="5 6">12B1</strain>
    </source>
</reference>
<dbReference type="Pfam" id="PF05383">
    <property type="entry name" value="La"/>
    <property type="match status" value="1"/>
</dbReference>
<dbReference type="AlphaFoldDB" id="A0AB34ICU5"/>
<keyword evidence="6" id="KW-1185">Reference proteome</keyword>
<evidence type="ECO:0000256" key="3">
    <source>
        <dbReference type="SAM" id="MobiDB-lite"/>
    </source>
</evidence>
<gene>
    <name evidence="5" type="ORF">AB1Y20_016763</name>
</gene>
<dbReference type="GO" id="GO:0000175">
    <property type="term" value="F:3'-5'-RNA exonuclease activity"/>
    <property type="evidence" value="ECO:0007669"/>
    <property type="project" value="TreeGrafter"/>
</dbReference>
<keyword evidence="1 2" id="KW-0694">RNA-binding</keyword>
<dbReference type="InterPro" id="IPR050410">
    <property type="entry name" value="CCR4/nocturin_mRNA_transcr"/>
</dbReference>
<dbReference type="Pfam" id="PF03372">
    <property type="entry name" value="Exo_endo_phos"/>
    <property type="match status" value="1"/>
</dbReference>
<feature type="domain" description="HTH La-type RNA-binding" evidence="4">
    <location>
        <begin position="199"/>
        <end position="290"/>
    </location>
</feature>
<dbReference type="InterPro" id="IPR005135">
    <property type="entry name" value="Endo/exonuclease/phosphatase"/>
</dbReference>
<name>A0AB34ICU5_PRYPA</name>
<dbReference type="GO" id="GO:0003723">
    <property type="term" value="F:RNA binding"/>
    <property type="evidence" value="ECO:0007669"/>
    <property type="project" value="UniProtKB-UniRule"/>
</dbReference>
<dbReference type="CDD" id="cd07323">
    <property type="entry name" value="LAM"/>
    <property type="match status" value="1"/>
</dbReference>
<proteinExistence type="predicted"/>
<feature type="region of interest" description="Disordered" evidence="3">
    <location>
        <begin position="282"/>
        <end position="315"/>
    </location>
</feature>
<dbReference type="Gene3D" id="3.60.10.10">
    <property type="entry name" value="Endonuclease/exonuclease/phosphatase"/>
    <property type="match status" value="1"/>
</dbReference>
<feature type="compositionally biased region" description="Basic and acidic residues" evidence="3">
    <location>
        <begin position="790"/>
        <end position="803"/>
    </location>
</feature>
<comment type="caution">
    <text evidence="5">The sequence shown here is derived from an EMBL/GenBank/DDBJ whole genome shotgun (WGS) entry which is preliminary data.</text>
</comment>
<dbReference type="PANTHER" id="PTHR12121">
    <property type="entry name" value="CARBON CATABOLITE REPRESSOR PROTEIN 4"/>
    <property type="match status" value="1"/>
</dbReference>
<dbReference type="Proteomes" id="UP001515480">
    <property type="component" value="Unassembled WGS sequence"/>
</dbReference>
<dbReference type="SUPFAM" id="SSF56219">
    <property type="entry name" value="DNase I-like"/>
    <property type="match status" value="1"/>
</dbReference>
<evidence type="ECO:0000313" key="6">
    <source>
        <dbReference type="Proteomes" id="UP001515480"/>
    </source>
</evidence>
<evidence type="ECO:0000313" key="5">
    <source>
        <dbReference type="EMBL" id="KAL1495394.1"/>
    </source>
</evidence>
<feature type="region of interest" description="Disordered" evidence="3">
    <location>
        <begin position="778"/>
        <end position="816"/>
    </location>
</feature>
<dbReference type="EMBL" id="JBGBPQ010000032">
    <property type="protein sequence ID" value="KAL1495394.1"/>
    <property type="molecule type" value="Genomic_DNA"/>
</dbReference>
<evidence type="ECO:0000259" key="4">
    <source>
        <dbReference type="PROSITE" id="PS50961"/>
    </source>
</evidence>
<dbReference type="InterPro" id="IPR036388">
    <property type="entry name" value="WH-like_DNA-bd_sf"/>
</dbReference>
<organism evidence="5 6">
    <name type="scientific">Prymnesium parvum</name>
    <name type="common">Toxic golden alga</name>
    <dbReference type="NCBI Taxonomy" id="97485"/>
    <lineage>
        <taxon>Eukaryota</taxon>
        <taxon>Haptista</taxon>
        <taxon>Haptophyta</taxon>
        <taxon>Prymnesiophyceae</taxon>
        <taxon>Prymnesiales</taxon>
        <taxon>Prymnesiaceae</taxon>
        <taxon>Prymnesium</taxon>
    </lineage>
</organism>
<feature type="compositionally biased region" description="Basic residues" evidence="3">
    <location>
        <begin position="804"/>
        <end position="816"/>
    </location>
</feature>
<protein>
    <recommendedName>
        <fullName evidence="4">HTH La-type RNA-binding domain-containing protein</fullName>
    </recommendedName>
</protein>
<evidence type="ECO:0000256" key="2">
    <source>
        <dbReference type="PROSITE-ProRule" id="PRU00332"/>
    </source>
</evidence>
<dbReference type="InterPro" id="IPR036390">
    <property type="entry name" value="WH_DNA-bd_sf"/>
</dbReference>
<dbReference type="Gene3D" id="1.10.10.10">
    <property type="entry name" value="Winged helix-like DNA-binding domain superfamily/Winged helix DNA-binding domain"/>
    <property type="match status" value="2"/>
</dbReference>
<dbReference type="PANTHER" id="PTHR12121:SF34">
    <property type="entry name" value="PROTEIN ANGEL"/>
    <property type="match status" value="1"/>
</dbReference>
<dbReference type="InterPro" id="IPR006630">
    <property type="entry name" value="La_HTH"/>
</dbReference>
<accession>A0AB34ICU5</accession>
<dbReference type="SMART" id="SM00715">
    <property type="entry name" value="LA"/>
    <property type="match status" value="2"/>
</dbReference>